<proteinExistence type="predicted"/>
<dbReference type="RefSeq" id="WP_141849645.1">
    <property type="nucleotide sequence ID" value="NZ_BAAAPR010000012.1"/>
</dbReference>
<dbReference type="OrthoDB" id="4481222at2"/>
<dbReference type="Pfam" id="PF08808">
    <property type="entry name" value="RES"/>
    <property type="match status" value="1"/>
</dbReference>
<sequence length="218" mass="23276">MSAGEEGRQRVAQRPPAVPLDGFPTHRLTAGTACFRAHHRDLGPWWYASDGGGRFDLPAPRGTCYLADDPLVALRERLGPVLGEVEALPVSLLEATLVSRLPAPEARLADLRSRVAADFGVTRELEVMVPYDVPQRWAAAFDVVGLQGVRYGPRLTPGDVTSYAVFGPAGAAEGPSDPDAVPGADVPGAPRGLTRPRRDELTVVKPPRTRGRPAPPRA</sequence>
<organism evidence="3 4">
    <name type="scientific">Lapillicoccus jejuensis</name>
    <dbReference type="NCBI Taxonomy" id="402171"/>
    <lineage>
        <taxon>Bacteria</taxon>
        <taxon>Bacillati</taxon>
        <taxon>Actinomycetota</taxon>
        <taxon>Actinomycetes</taxon>
        <taxon>Micrococcales</taxon>
        <taxon>Intrasporangiaceae</taxon>
        <taxon>Lapillicoccus</taxon>
    </lineage>
</organism>
<dbReference type="InterPro" id="IPR014914">
    <property type="entry name" value="RES_dom"/>
</dbReference>
<evidence type="ECO:0000259" key="2">
    <source>
        <dbReference type="Pfam" id="PF08808"/>
    </source>
</evidence>
<dbReference type="EMBL" id="VFMN01000001">
    <property type="protein sequence ID" value="TQJ10420.1"/>
    <property type="molecule type" value="Genomic_DNA"/>
</dbReference>
<reference evidence="3 4" key="1">
    <citation type="submission" date="2019-06" db="EMBL/GenBank/DDBJ databases">
        <title>Sequencing the genomes of 1000 actinobacteria strains.</title>
        <authorList>
            <person name="Klenk H.-P."/>
        </authorList>
    </citation>
    <scope>NUCLEOTIDE SEQUENCE [LARGE SCALE GENOMIC DNA]</scope>
    <source>
        <strain evidence="3 4">DSM 18607</strain>
    </source>
</reference>
<feature type="region of interest" description="Disordered" evidence="1">
    <location>
        <begin position="1"/>
        <end position="23"/>
    </location>
</feature>
<evidence type="ECO:0000256" key="1">
    <source>
        <dbReference type="SAM" id="MobiDB-lite"/>
    </source>
</evidence>
<name>A0A542E500_9MICO</name>
<feature type="region of interest" description="Disordered" evidence="1">
    <location>
        <begin position="171"/>
        <end position="218"/>
    </location>
</feature>
<gene>
    <name evidence="3" type="ORF">FB458_3542</name>
</gene>
<feature type="domain" description="RES" evidence="2">
    <location>
        <begin position="34"/>
        <end position="173"/>
    </location>
</feature>
<dbReference type="AlphaFoldDB" id="A0A542E500"/>
<accession>A0A542E500</accession>
<comment type="caution">
    <text evidence="3">The sequence shown here is derived from an EMBL/GenBank/DDBJ whole genome shotgun (WGS) entry which is preliminary data.</text>
</comment>
<evidence type="ECO:0000313" key="4">
    <source>
        <dbReference type="Proteomes" id="UP000317893"/>
    </source>
</evidence>
<protein>
    <submittedName>
        <fullName evidence="3">RES domain-containing protein</fullName>
    </submittedName>
</protein>
<evidence type="ECO:0000313" key="3">
    <source>
        <dbReference type="EMBL" id="TQJ10420.1"/>
    </source>
</evidence>
<keyword evidence="4" id="KW-1185">Reference proteome</keyword>
<dbReference type="Proteomes" id="UP000317893">
    <property type="component" value="Unassembled WGS sequence"/>
</dbReference>